<protein>
    <submittedName>
        <fullName evidence="8">Site-specific integrase</fullName>
    </submittedName>
</protein>
<dbReference type="InterPro" id="IPR050090">
    <property type="entry name" value="Tyrosine_recombinase_XerCD"/>
</dbReference>
<dbReference type="Pfam" id="PF26003">
    <property type="entry name" value="Integrase_N_phage"/>
    <property type="match status" value="1"/>
</dbReference>
<dbReference type="Pfam" id="PF14659">
    <property type="entry name" value="Phage_int_SAM_3"/>
    <property type="match status" value="1"/>
</dbReference>
<keyword evidence="3 5" id="KW-0238">DNA-binding</keyword>
<feature type="domain" description="Tyr recombinase" evidence="6">
    <location>
        <begin position="172"/>
        <end position="361"/>
    </location>
</feature>
<reference evidence="8" key="1">
    <citation type="submission" date="2020-11" db="EMBL/GenBank/DDBJ databases">
        <title>Isolation and identification of active actinomycetes.</title>
        <authorList>
            <person name="Yu B."/>
        </authorList>
    </citation>
    <scope>NUCLEOTIDE SEQUENCE</scope>
    <source>
        <strain evidence="8">NEAU-YB345</strain>
    </source>
</reference>
<dbReference type="Pfam" id="PF00589">
    <property type="entry name" value="Phage_integrase"/>
    <property type="match status" value="1"/>
</dbReference>
<proteinExistence type="inferred from homology"/>
<dbReference type="PROSITE" id="PS51900">
    <property type="entry name" value="CB"/>
    <property type="match status" value="1"/>
</dbReference>
<gene>
    <name evidence="8" type="ORF">I2501_34725</name>
</gene>
<dbReference type="GO" id="GO:0015074">
    <property type="term" value="P:DNA integration"/>
    <property type="evidence" value="ECO:0007669"/>
    <property type="project" value="UniProtKB-KW"/>
</dbReference>
<dbReference type="InterPro" id="IPR010998">
    <property type="entry name" value="Integrase_recombinase_N"/>
</dbReference>
<dbReference type="CDD" id="cd01189">
    <property type="entry name" value="INT_ICEBs1_C_like"/>
    <property type="match status" value="1"/>
</dbReference>
<keyword evidence="2" id="KW-0229">DNA integration</keyword>
<dbReference type="PANTHER" id="PTHR30349">
    <property type="entry name" value="PHAGE INTEGRASE-RELATED"/>
    <property type="match status" value="1"/>
</dbReference>
<dbReference type="EMBL" id="JADPRT010000020">
    <property type="protein sequence ID" value="MBF9073180.1"/>
    <property type="molecule type" value="Genomic_DNA"/>
</dbReference>
<dbReference type="PANTHER" id="PTHR30349:SF64">
    <property type="entry name" value="PROPHAGE INTEGRASE INTD-RELATED"/>
    <property type="match status" value="1"/>
</dbReference>
<evidence type="ECO:0000256" key="5">
    <source>
        <dbReference type="PROSITE-ProRule" id="PRU01248"/>
    </source>
</evidence>
<dbReference type="InterPro" id="IPR011010">
    <property type="entry name" value="DNA_brk_join_enz"/>
</dbReference>
<evidence type="ECO:0000256" key="3">
    <source>
        <dbReference type="ARBA" id="ARBA00023125"/>
    </source>
</evidence>
<keyword evidence="9" id="KW-1185">Reference proteome</keyword>
<dbReference type="Proteomes" id="UP000657385">
    <property type="component" value="Unassembled WGS sequence"/>
</dbReference>
<dbReference type="GO" id="GO:0003677">
    <property type="term" value="F:DNA binding"/>
    <property type="evidence" value="ECO:0007669"/>
    <property type="project" value="UniProtKB-UniRule"/>
</dbReference>
<keyword evidence="4" id="KW-0233">DNA recombination</keyword>
<evidence type="ECO:0000256" key="4">
    <source>
        <dbReference type="ARBA" id="ARBA00023172"/>
    </source>
</evidence>
<dbReference type="InterPro" id="IPR004107">
    <property type="entry name" value="Integrase_SAM-like_N"/>
</dbReference>
<name>A0A931B8J1_9ACTN</name>
<sequence>MANQKGNRRRFGSVRQLPSGRWQIRHPDPVTGLMRTGEQTYATKKDAEIALTLIEADITRGRWTDPDEGKLNFGDYADAWVRDRKLAETSRQRYAISLRLHIQPTFRRSTVGEITTAKVRAWRSKLLASGVGEPAVVKAYQLLRAIMNTALDDELIQRNPCRIKGAGQYEVPERPVLTVEQVLAVVEAIPVRYRLMVLLGAFTTLRFGELAALRRSDVDTTALTVSVRRSQAELSTGQLLDKAPKTRAGVRVIAFPVELLPSVTAHLEHFVAPGPMSHVFTGALGGQLRRSNFHEVWERARKKAKISEEVHFHDLRHTGNTLAANAGASTRELMTRMGHSSTRAALIYQHMTAGRDRVIADKLGQMIKDARKGGPPDQSGT</sequence>
<dbReference type="InterPro" id="IPR002104">
    <property type="entry name" value="Integrase_catalytic"/>
</dbReference>
<evidence type="ECO:0000313" key="8">
    <source>
        <dbReference type="EMBL" id="MBF9073180.1"/>
    </source>
</evidence>
<dbReference type="AlphaFoldDB" id="A0A931B8J1"/>
<accession>A0A931B8J1</accession>
<dbReference type="SUPFAM" id="SSF56349">
    <property type="entry name" value="DNA breaking-rejoining enzymes"/>
    <property type="match status" value="1"/>
</dbReference>
<dbReference type="InterPro" id="IPR058717">
    <property type="entry name" value="Phage_L5_Integrase_N"/>
</dbReference>
<dbReference type="Gene3D" id="1.10.443.10">
    <property type="entry name" value="Intergrase catalytic core"/>
    <property type="match status" value="1"/>
</dbReference>
<evidence type="ECO:0000259" key="7">
    <source>
        <dbReference type="PROSITE" id="PS51900"/>
    </source>
</evidence>
<dbReference type="GO" id="GO:0006310">
    <property type="term" value="P:DNA recombination"/>
    <property type="evidence" value="ECO:0007669"/>
    <property type="project" value="UniProtKB-KW"/>
</dbReference>
<evidence type="ECO:0000259" key="6">
    <source>
        <dbReference type="PROSITE" id="PS51898"/>
    </source>
</evidence>
<dbReference type="RefSeq" id="WP_196198156.1">
    <property type="nucleotide sequence ID" value="NZ_JADPRT010000020.1"/>
</dbReference>
<dbReference type="Gene3D" id="1.10.150.130">
    <property type="match status" value="1"/>
</dbReference>
<organism evidence="8 9">
    <name type="scientific">Streptacidiphilus fuscans</name>
    <dbReference type="NCBI Taxonomy" id="2789292"/>
    <lineage>
        <taxon>Bacteria</taxon>
        <taxon>Bacillati</taxon>
        <taxon>Actinomycetota</taxon>
        <taxon>Actinomycetes</taxon>
        <taxon>Kitasatosporales</taxon>
        <taxon>Streptomycetaceae</taxon>
        <taxon>Streptacidiphilus</taxon>
    </lineage>
</organism>
<dbReference type="InterPro" id="IPR044068">
    <property type="entry name" value="CB"/>
</dbReference>
<comment type="caution">
    <text evidence="8">The sequence shown here is derived from an EMBL/GenBank/DDBJ whole genome shotgun (WGS) entry which is preliminary data.</text>
</comment>
<evidence type="ECO:0000313" key="9">
    <source>
        <dbReference type="Proteomes" id="UP000657385"/>
    </source>
</evidence>
<dbReference type="PROSITE" id="PS51898">
    <property type="entry name" value="TYR_RECOMBINASE"/>
    <property type="match status" value="1"/>
</dbReference>
<feature type="domain" description="Core-binding (CB)" evidence="7">
    <location>
        <begin position="71"/>
        <end position="151"/>
    </location>
</feature>
<dbReference type="InterPro" id="IPR013762">
    <property type="entry name" value="Integrase-like_cat_sf"/>
</dbReference>
<evidence type="ECO:0000256" key="1">
    <source>
        <dbReference type="ARBA" id="ARBA00008857"/>
    </source>
</evidence>
<evidence type="ECO:0000256" key="2">
    <source>
        <dbReference type="ARBA" id="ARBA00022908"/>
    </source>
</evidence>
<comment type="similarity">
    <text evidence="1">Belongs to the 'phage' integrase family.</text>
</comment>